<dbReference type="InterPro" id="IPR050530">
    <property type="entry name" value="GvpA"/>
</dbReference>
<evidence type="ECO:0000256" key="1">
    <source>
        <dbReference type="ARBA" id="ARBA00022987"/>
    </source>
</evidence>
<name>A0ABV4QX87_9ACTN</name>
<evidence type="ECO:0000313" key="5">
    <source>
        <dbReference type="Proteomes" id="UP001569904"/>
    </source>
</evidence>
<sequence length="324" mass="35602">MPTNSPMNGPSAPLRPTRDPQVTLDDLLEVVLNKGAVLHLDLIIAVADIPLIGVNLRAAIAGMETMLEYGLLQQWDADTRAWAERATAATPELKQDERVVIRSFGGHCDERGLSKTWRPGTLFLTDRRVLVYRREPRGVLWEARLEDVDATRLQSERTVGGEERLRVRVELTGGGGALLSAAKPEEFDESLRRLAPHVRSEAPGPLAPDDGGPECEGHMWYHEPRRDGALWRGGRARLENGRLTWRAPTDGRPAVNLDTGRIHGVRLEPGSTPSTGLDRLVVDAPGEQLVLATAEAPRWMRALAPSARAVGAGPDRKEPHGHHR</sequence>
<evidence type="ECO:0000313" key="4">
    <source>
        <dbReference type="EMBL" id="MFA1554749.1"/>
    </source>
</evidence>
<proteinExistence type="inferred from homology"/>
<dbReference type="InterPro" id="IPR000638">
    <property type="entry name" value="Gas-vesicle_GvpA-like"/>
</dbReference>
<protein>
    <submittedName>
        <fullName evidence="4">Gas vesicle protein</fullName>
    </submittedName>
</protein>
<evidence type="ECO:0000256" key="3">
    <source>
        <dbReference type="ARBA" id="ARBA00035646"/>
    </source>
</evidence>
<keyword evidence="1" id="KW-0304">Gas vesicle</keyword>
<evidence type="ECO:0000256" key="2">
    <source>
        <dbReference type="ARBA" id="ARBA00035108"/>
    </source>
</evidence>
<organism evidence="4 5">
    <name type="scientific">Actinomadura chokoriensis</name>
    <dbReference type="NCBI Taxonomy" id="454156"/>
    <lineage>
        <taxon>Bacteria</taxon>
        <taxon>Bacillati</taxon>
        <taxon>Actinomycetota</taxon>
        <taxon>Actinomycetes</taxon>
        <taxon>Streptosporangiales</taxon>
        <taxon>Thermomonosporaceae</taxon>
        <taxon>Actinomadura</taxon>
    </lineage>
</organism>
<keyword evidence="5" id="KW-1185">Reference proteome</keyword>
<comment type="subcellular location">
    <subcellularLocation>
        <location evidence="2">Gas vesicle</location>
    </subcellularLocation>
</comment>
<dbReference type="Pfam" id="PF00741">
    <property type="entry name" value="Gas_vesicle"/>
    <property type="match status" value="1"/>
</dbReference>
<dbReference type="Proteomes" id="UP001569904">
    <property type="component" value="Unassembled WGS sequence"/>
</dbReference>
<reference evidence="4 5" key="1">
    <citation type="submission" date="2023-11" db="EMBL/GenBank/DDBJ databases">
        <title>Actinomadura monticuli sp. nov., isolated from volcanic ash.</title>
        <authorList>
            <person name="Lee S.D."/>
            <person name="Yang H."/>
            <person name="Kim I.S."/>
        </authorList>
    </citation>
    <scope>NUCLEOTIDE SEQUENCE [LARGE SCALE GENOMIC DNA]</scope>
    <source>
        <strain evidence="4 5">DSM 45346</strain>
    </source>
</reference>
<dbReference type="RefSeq" id="WP_371966076.1">
    <property type="nucleotide sequence ID" value="NZ_JAXCEJ010000008.1"/>
</dbReference>
<dbReference type="PANTHER" id="PTHR35344:SF4">
    <property type="entry name" value="GAS VESICLE PROTEIN A1"/>
    <property type="match status" value="1"/>
</dbReference>
<dbReference type="PROSITE" id="PS00669">
    <property type="entry name" value="GAS_VESICLE_A_2"/>
    <property type="match status" value="1"/>
</dbReference>
<comment type="caution">
    <text evidence="4">The sequence shown here is derived from an EMBL/GenBank/DDBJ whole genome shotgun (WGS) entry which is preliminary data.</text>
</comment>
<dbReference type="PANTHER" id="PTHR35344">
    <property type="entry name" value="GAS VESICLE STRUCTURAL PROTEIN 2-RELATED"/>
    <property type="match status" value="1"/>
</dbReference>
<gene>
    <name evidence="4" type="ORF">SM436_13745</name>
</gene>
<comment type="similarity">
    <text evidence="3">Belongs to the gas vesicle GvpA family.</text>
</comment>
<dbReference type="InterPro" id="IPR018493">
    <property type="entry name" value="GvpA-like_CS"/>
</dbReference>
<accession>A0ABV4QX87</accession>
<dbReference type="EMBL" id="JAXCEH010000007">
    <property type="protein sequence ID" value="MFA1554749.1"/>
    <property type="molecule type" value="Genomic_DNA"/>
</dbReference>